<dbReference type="AlphaFoldDB" id="A0A226WNN2"/>
<name>A0A226WNN2_CABSO</name>
<sequence>MSQEAGKRTARLWRRILPSNPSLGQTPPYMREVDRKDAEILGALLFEAFSGTIDDAGQREMHYVQKVEAILDGRYGDWVCAASWNFIDHGTLRSVCLVSDYKPYGCPVIAVVATAPEFRQRGDANTLLDAAVRSLAMLGYSQCCAMVTVGNHASERLFSSCGFVPDRHP</sequence>
<dbReference type="InterPro" id="IPR016181">
    <property type="entry name" value="Acyl_CoA_acyltransferase"/>
</dbReference>
<gene>
    <name evidence="2" type="ORF">BSU04_39760</name>
</gene>
<dbReference type="Proteomes" id="UP000214720">
    <property type="component" value="Unassembled WGS sequence"/>
</dbReference>
<dbReference type="RefSeq" id="WP_089165357.1">
    <property type="nucleotide sequence ID" value="NZ_MTHB01000262.1"/>
</dbReference>
<reference evidence="3" key="1">
    <citation type="submission" date="2017-01" db="EMBL/GenBank/DDBJ databases">
        <title>Genome Analysis of Deinococcus marmoris KOPRI26562.</title>
        <authorList>
            <person name="Kim J.H."/>
            <person name="Oh H.-M."/>
        </authorList>
    </citation>
    <scope>NUCLEOTIDE SEQUENCE [LARGE SCALE GENOMIC DNA]</scope>
    <source>
        <strain evidence="3">PAMC 26633</strain>
    </source>
</reference>
<evidence type="ECO:0000313" key="2">
    <source>
        <dbReference type="EMBL" id="OXC72786.1"/>
    </source>
</evidence>
<dbReference type="PROSITE" id="PS51186">
    <property type="entry name" value="GNAT"/>
    <property type="match status" value="1"/>
</dbReference>
<accession>A0A226WNN2</accession>
<evidence type="ECO:0000313" key="3">
    <source>
        <dbReference type="Proteomes" id="UP000214720"/>
    </source>
</evidence>
<organism evidence="2 3">
    <name type="scientific">Caballeronia sordidicola</name>
    <name type="common">Burkholderia sordidicola</name>
    <dbReference type="NCBI Taxonomy" id="196367"/>
    <lineage>
        <taxon>Bacteria</taxon>
        <taxon>Pseudomonadati</taxon>
        <taxon>Pseudomonadota</taxon>
        <taxon>Betaproteobacteria</taxon>
        <taxon>Burkholderiales</taxon>
        <taxon>Burkholderiaceae</taxon>
        <taxon>Caballeronia</taxon>
    </lineage>
</organism>
<comment type="caution">
    <text evidence="2">The sequence shown here is derived from an EMBL/GenBank/DDBJ whole genome shotgun (WGS) entry which is preliminary data.</text>
</comment>
<evidence type="ECO:0000259" key="1">
    <source>
        <dbReference type="PROSITE" id="PS51186"/>
    </source>
</evidence>
<dbReference type="OrthoDB" id="8962267at2"/>
<dbReference type="InterPro" id="IPR000182">
    <property type="entry name" value="GNAT_dom"/>
</dbReference>
<dbReference type="GO" id="GO:0016747">
    <property type="term" value="F:acyltransferase activity, transferring groups other than amino-acyl groups"/>
    <property type="evidence" value="ECO:0007669"/>
    <property type="project" value="InterPro"/>
</dbReference>
<dbReference type="EMBL" id="MTHB01000262">
    <property type="protein sequence ID" value="OXC72786.1"/>
    <property type="molecule type" value="Genomic_DNA"/>
</dbReference>
<protein>
    <recommendedName>
        <fullName evidence="1">N-acetyltransferase domain-containing protein</fullName>
    </recommendedName>
</protein>
<feature type="domain" description="N-acetyltransferase" evidence="1">
    <location>
        <begin position="28"/>
        <end position="169"/>
    </location>
</feature>
<proteinExistence type="predicted"/>
<dbReference type="SUPFAM" id="SSF55729">
    <property type="entry name" value="Acyl-CoA N-acyltransferases (Nat)"/>
    <property type="match status" value="1"/>
</dbReference>
<dbReference type="Pfam" id="PF00583">
    <property type="entry name" value="Acetyltransf_1"/>
    <property type="match status" value="1"/>
</dbReference>
<dbReference type="Gene3D" id="3.40.630.30">
    <property type="match status" value="1"/>
</dbReference>